<dbReference type="RefSeq" id="WP_043708163.1">
    <property type="nucleotide sequence ID" value="NZ_JALOCT010000005.1"/>
</dbReference>
<comment type="caution">
    <text evidence="3">The sequence shown here is derived from an EMBL/GenBank/DDBJ whole genome shotgun (WGS) entry which is preliminary data.</text>
</comment>
<dbReference type="EMBL" id="JWHU01000023">
    <property type="protein sequence ID" value="KIU20277.1"/>
    <property type="molecule type" value="Genomic_DNA"/>
</dbReference>
<name>A0A0D1LNQ3_9LACO</name>
<accession>A0A0D1LNQ3</accession>
<evidence type="ECO:0000313" key="4">
    <source>
        <dbReference type="Proteomes" id="UP000032287"/>
    </source>
</evidence>
<organism evidence="3 4">
    <name type="scientific">Weissella cibaria</name>
    <dbReference type="NCBI Taxonomy" id="137591"/>
    <lineage>
        <taxon>Bacteria</taxon>
        <taxon>Bacillati</taxon>
        <taxon>Bacillota</taxon>
        <taxon>Bacilli</taxon>
        <taxon>Lactobacillales</taxon>
        <taxon>Lactobacillaceae</taxon>
        <taxon>Weissella</taxon>
    </lineage>
</organism>
<keyword evidence="2" id="KW-1133">Transmembrane helix</keyword>
<dbReference type="STRING" id="137591.AO080_05940"/>
<dbReference type="PATRIC" id="fig|137591.25.peg.1292"/>
<reference evidence="3 4" key="1">
    <citation type="journal article" date="2015" name="Microbiology (Mosc.)">
        <title>Genomics of the Weissella cibaria species with an examination of its metabolic traits.</title>
        <authorList>
            <person name="Lynch K.M."/>
            <person name="Lucid A."/>
            <person name="Arendt E.K."/>
            <person name="Sleator R.D."/>
            <person name="Lucey B."/>
            <person name="Coffey A."/>
        </authorList>
    </citation>
    <scope>NUCLEOTIDE SEQUENCE [LARGE SCALE GENOMIC DNA]</scope>
    <source>
        <strain evidence="3 4">MG1</strain>
    </source>
</reference>
<feature type="transmembrane region" description="Helical" evidence="2">
    <location>
        <begin position="7"/>
        <end position="31"/>
    </location>
</feature>
<evidence type="ECO:0000256" key="2">
    <source>
        <dbReference type="SAM" id="Phobius"/>
    </source>
</evidence>
<dbReference type="AlphaFoldDB" id="A0A0D1LNQ3"/>
<keyword evidence="2" id="KW-0472">Membrane</keyword>
<keyword evidence="2" id="KW-0812">Transmembrane</keyword>
<gene>
    <name evidence="3" type="ORF">QX99_01321</name>
</gene>
<feature type="region of interest" description="Disordered" evidence="1">
    <location>
        <begin position="55"/>
        <end position="78"/>
    </location>
</feature>
<keyword evidence="4" id="KW-1185">Reference proteome</keyword>
<dbReference type="Proteomes" id="UP000032287">
    <property type="component" value="Unassembled WGS sequence"/>
</dbReference>
<protein>
    <submittedName>
        <fullName evidence="3">Uncharacterized protein</fullName>
    </submittedName>
</protein>
<evidence type="ECO:0000313" key="3">
    <source>
        <dbReference type="EMBL" id="KIU20277.1"/>
    </source>
</evidence>
<sequence length="183" mass="20168">MRQRHKRILTFTGFGFIIGLLGVVLMMQVWAHQRQVEDAAVARSLSVAKEISASRTASEQARQHAKNQTTQSATMSQVSKMTADPAITHLTVEERMALVMLASDIELPIGQTLIIRGQGNGDTDVMIAATDEVLAVVSIISGYDRLVYNPITKETTKVNVGQAYQNLHQTVAYKQLCEQIKLT</sequence>
<proteinExistence type="predicted"/>
<evidence type="ECO:0000256" key="1">
    <source>
        <dbReference type="SAM" id="MobiDB-lite"/>
    </source>
</evidence>